<organism evidence="2 3">
    <name type="scientific">Pleurodeles waltl</name>
    <name type="common">Iberian ribbed newt</name>
    <dbReference type="NCBI Taxonomy" id="8319"/>
    <lineage>
        <taxon>Eukaryota</taxon>
        <taxon>Metazoa</taxon>
        <taxon>Chordata</taxon>
        <taxon>Craniata</taxon>
        <taxon>Vertebrata</taxon>
        <taxon>Euteleostomi</taxon>
        <taxon>Amphibia</taxon>
        <taxon>Batrachia</taxon>
        <taxon>Caudata</taxon>
        <taxon>Salamandroidea</taxon>
        <taxon>Salamandridae</taxon>
        <taxon>Pleurodelinae</taxon>
        <taxon>Pleurodeles</taxon>
    </lineage>
</organism>
<feature type="region of interest" description="Disordered" evidence="1">
    <location>
        <begin position="46"/>
        <end position="71"/>
    </location>
</feature>
<proteinExistence type="predicted"/>
<evidence type="ECO:0000313" key="3">
    <source>
        <dbReference type="Proteomes" id="UP001066276"/>
    </source>
</evidence>
<name>A0AAV7WZP8_PLEWA</name>
<comment type="caution">
    <text evidence="2">The sequence shown here is derived from an EMBL/GenBank/DDBJ whole genome shotgun (WGS) entry which is preliminary data.</text>
</comment>
<evidence type="ECO:0000256" key="1">
    <source>
        <dbReference type="SAM" id="MobiDB-lite"/>
    </source>
</evidence>
<dbReference type="AlphaFoldDB" id="A0AAV7WZP8"/>
<dbReference type="EMBL" id="JANPWB010000001">
    <property type="protein sequence ID" value="KAJ1217913.1"/>
    <property type="molecule type" value="Genomic_DNA"/>
</dbReference>
<keyword evidence="3" id="KW-1185">Reference proteome</keyword>
<protein>
    <submittedName>
        <fullName evidence="2">Uncharacterized protein</fullName>
    </submittedName>
</protein>
<feature type="region of interest" description="Disordered" evidence="1">
    <location>
        <begin position="1"/>
        <end position="32"/>
    </location>
</feature>
<gene>
    <name evidence="2" type="ORF">NDU88_005500</name>
</gene>
<feature type="compositionally biased region" description="Basic residues" evidence="1">
    <location>
        <begin position="1"/>
        <end position="10"/>
    </location>
</feature>
<feature type="compositionally biased region" description="Basic and acidic residues" evidence="1">
    <location>
        <begin position="62"/>
        <end position="71"/>
    </location>
</feature>
<evidence type="ECO:0000313" key="2">
    <source>
        <dbReference type="EMBL" id="KAJ1217913.1"/>
    </source>
</evidence>
<reference evidence="2" key="1">
    <citation type="journal article" date="2022" name="bioRxiv">
        <title>Sequencing and chromosome-scale assembly of the giantPleurodeles waltlgenome.</title>
        <authorList>
            <person name="Brown T."/>
            <person name="Elewa A."/>
            <person name="Iarovenko S."/>
            <person name="Subramanian E."/>
            <person name="Araus A.J."/>
            <person name="Petzold A."/>
            <person name="Susuki M."/>
            <person name="Suzuki K.-i.T."/>
            <person name="Hayashi T."/>
            <person name="Toyoda A."/>
            <person name="Oliveira C."/>
            <person name="Osipova E."/>
            <person name="Leigh N.D."/>
            <person name="Simon A."/>
            <person name="Yun M.H."/>
        </authorList>
    </citation>
    <scope>NUCLEOTIDE SEQUENCE</scope>
    <source>
        <strain evidence="2">20211129_DDA</strain>
        <tissue evidence="2">Liver</tissue>
    </source>
</reference>
<sequence>MSHGRPKLRPRALEGAGGCCAPPDPRGNAAGSRVKADMLCGCLTEERPSRGSWLGSQELEGAGDRRGRSRA</sequence>
<dbReference type="Proteomes" id="UP001066276">
    <property type="component" value="Chromosome 1_1"/>
</dbReference>
<accession>A0AAV7WZP8</accession>